<organism evidence="2 3">
    <name type="scientific">Parelaphostrongylus tenuis</name>
    <name type="common">Meningeal worm</name>
    <dbReference type="NCBI Taxonomy" id="148309"/>
    <lineage>
        <taxon>Eukaryota</taxon>
        <taxon>Metazoa</taxon>
        <taxon>Ecdysozoa</taxon>
        <taxon>Nematoda</taxon>
        <taxon>Chromadorea</taxon>
        <taxon>Rhabditida</taxon>
        <taxon>Rhabditina</taxon>
        <taxon>Rhabditomorpha</taxon>
        <taxon>Strongyloidea</taxon>
        <taxon>Metastrongylidae</taxon>
        <taxon>Parelaphostrongylus</taxon>
    </lineage>
</organism>
<reference evidence="2" key="1">
    <citation type="submission" date="2021-06" db="EMBL/GenBank/DDBJ databases">
        <title>Parelaphostrongylus tenuis whole genome reference sequence.</title>
        <authorList>
            <person name="Garwood T.J."/>
            <person name="Larsen P.A."/>
            <person name="Fountain-Jones N.M."/>
            <person name="Garbe J.R."/>
            <person name="Macchietto M.G."/>
            <person name="Kania S.A."/>
            <person name="Gerhold R.W."/>
            <person name="Richards J.E."/>
            <person name="Wolf T.M."/>
        </authorList>
    </citation>
    <scope>NUCLEOTIDE SEQUENCE</scope>
    <source>
        <strain evidence="2">MNPRO001-30</strain>
        <tissue evidence="2">Meninges</tissue>
    </source>
</reference>
<gene>
    <name evidence="2" type="ORF">KIN20_021936</name>
</gene>
<keyword evidence="3" id="KW-1185">Reference proteome</keyword>
<sequence>MPDNSHLPASARPQAQNHPAIILKRNDKFGSILIDKGDRFTKRWVRYEKQRKKDKRPHEVKTAARQDG</sequence>
<comment type="caution">
    <text evidence="2">The sequence shown here is derived from an EMBL/GenBank/DDBJ whole genome shotgun (WGS) entry which is preliminary data.</text>
</comment>
<feature type="compositionally biased region" description="Basic and acidic residues" evidence="1">
    <location>
        <begin position="56"/>
        <end position="68"/>
    </location>
</feature>
<evidence type="ECO:0000313" key="3">
    <source>
        <dbReference type="Proteomes" id="UP001196413"/>
    </source>
</evidence>
<name>A0AAD5MPY4_PARTN</name>
<accession>A0AAD5MPY4</accession>
<dbReference type="AlphaFoldDB" id="A0AAD5MPY4"/>
<dbReference type="EMBL" id="JAHQIW010004432">
    <property type="protein sequence ID" value="KAJ1362402.1"/>
    <property type="molecule type" value="Genomic_DNA"/>
</dbReference>
<feature type="region of interest" description="Disordered" evidence="1">
    <location>
        <begin position="49"/>
        <end position="68"/>
    </location>
</feature>
<dbReference type="Proteomes" id="UP001196413">
    <property type="component" value="Unassembled WGS sequence"/>
</dbReference>
<evidence type="ECO:0000256" key="1">
    <source>
        <dbReference type="SAM" id="MobiDB-lite"/>
    </source>
</evidence>
<evidence type="ECO:0000313" key="2">
    <source>
        <dbReference type="EMBL" id="KAJ1362402.1"/>
    </source>
</evidence>
<protein>
    <submittedName>
        <fullName evidence="2">Uncharacterized protein</fullName>
    </submittedName>
</protein>
<proteinExistence type="predicted"/>